<dbReference type="GO" id="GO:0022857">
    <property type="term" value="F:transmembrane transporter activity"/>
    <property type="evidence" value="ECO:0007669"/>
    <property type="project" value="InterPro"/>
</dbReference>
<feature type="transmembrane region" description="Helical" evidence="4">
    <location>
        <begin position="136"/>
        <end position="154"/>
    </location>
</feature>
<dbReference type="RefSeq" id="WP_072933736.1">
    <property type="nucleotide sequence ID" value="NZ_BMFL01000016.1"/>
</dbReference>
<feature type="domain" description="Major facilitator superfamily (MFS) profile" evidence="5">
    <location>
        <begin position="13"/>
        <end position="390"/>
    </location>
</feature>
<accession>A0A1M7BYR5</accession>
<keyword evidence="3 4" id="KW-0472">Membrane</keyword>
<dbReference type="EMBL" id="BMFL01000016">
    <property type="protein sequence ID" value="GGF06115.1"/>
    <property type="molecule type" value="Genomic_DNA"/>
</dbReference>
<reference evidence="6" key="1">
    <citation type="journal article" date="2014" name="Int. J. Syst. Evol. Microbiol.">
        <title>Complete genome of a new Firmicutes species belonging to the dominant human colonic microbiota ('Ruminococcus bicirculans') reveals two chromosomes and a selective capacity to utilize plant glucans.</title>
        <authorList>
            <consortium name="NISC Comparative Sequencing Program"/>
            <person name="Wegmann U."/>
            <person name="Louis P."/>
            <person name="Goesmann A."/>
            <person name="Henrissat B."/>
            <person name="Duncan S.H."/>
            <person name="Flint H.J."/>
        </authorList>
    </citation>
    <scope>NUCLEOTIDE SEQUENCE</scope>
    <source>
        <strain evidence="6">CGMCC 1.12707</strain>
    </source>
</reference>
<proteinExistence type="predicted"/>
<reference evidence="9" key="4">
    <citation type="journal article" date="2019" name="Int. J. Syst. Evol. Microbiol.">
        <title>The Global Catalogue of Microorganisms (GCM) 10K type strain sequencing project: providing services to taxonomists for standard genome sequencing and annotation.</title>
        <authorList>
            <consortium name="The Broad Institute Genomics Platform"/>
            <consortium name="The Broad Institute Genome Sequencing Center for Infectious Disease"/>
            <person name="Wu L."/>
            <person name="Ma J."/>
        </authorList>
    </citation>
    <scope>NUCLEOTIDE SEQUENCE [LARGE SCALE GENOMIC DNA]</scope>
    <source>
        <strain evidence="9">CGMCC 1.12707</strain>
    </source>
</reference>
<dbReference type="InterPro" id="IPR011701">
    <property type="entry name" value="MFS"/>
</dbReference>
<feature type="transmembrane region" description="Helical" evidence="4">
    <location>
        <begin position="50"/>
        <end position="67"/>
    </location>
</feature>
<evidence type="ECO:0000256" key="2">
    <source>
        <dbReference type="ARBA" id="ARBA00022989"/>
    </source>
</evidence>
<dbReference type="EMBL" id="FRBH01000012">
    <property type="protein sequence ID" value="SHL60131.1"/>
    <property type="molecule type" value="Genomic_DNA"/>
</dbReference>
<evidence type="ECO:0000256" key="4">
    <source>
        <dbReference type="SAM" id="Phobius"/>
    </source>
</evidence>
<feature type="transmembrane region" description="Helical" evidence="4">
    <location>
        <begin position="302"/>
        <end position="319"/>
    </location>
</feature>
<evidence type="ECO:0000313" key="6">
    <source>
        <dbReference type="EMBL" id="GGF06115.1"/>
    </source>
</evidence>
<feature type="transmembrane region" description="Helical" evidence="4">
    <location>
        <begin position="12"/>
        <end position="30"/>
    </location>
</feature>
<reference evidence="8" key="3">
    <citation type="submission" date="2016-11" db="EMBL/GenBank/DDBJ databases">
        <authorList>
            <person name="Varghese N."/>
            <person name="Submissions S."/>
        </authorList>
    </citation>
    <scope>NUCLEOTIDE SEQUENCE [LARGE SCALE GENOMIC DNA]</scope>
    <source>
        <strain evidence="8">DSM 27989</strain>
    </source>
</reference>
<dbReference type="PROSITE" id="PS50850">
    <property type="entry name" value="MFS"/>
    <property type="match status" value="1"/>
</dbReference>
<dbReference type="InterPro" id="IPR020846">
    <property type="entry name" value="MFS_dom"/>
</dbReference>
<feature type="transmembrane region" description="Helical" evidence="4">
    <location>
        <begin position="219"/>
        <end position="238"/>
    </location>
</feature>
<dbReference type="PANTHER" id="PTHR42910:SF1">
    <property type="entry name" value="MAJOR FACILITATOR SUPERFAMILY (MFS) PROFILE DOMAIN-CONTAINING PROTEIN"/>
    <property type="match status" value="1"/>
</dbReference>
<keyword evidence="2 4" id="KW-1133">Transmembrane helix</keyword>
<dbReference type="Gene3D" id="1.20.1250.20">
    <property type="entry name" value="MFS general substrate transporter like domains"/>
    <property type="match status" value="1"/>
</dbReference>
<feature type="transmembrane region" description="Helical" evidence="4">
    <location>
        <begin position="340"/>
        <end position="358"/>
    </location>
</feature>
<evidence type="ECO:0000313" key="7">
    <source>
        <dbReference type="EMBL" id="SHL60131.1"/>
    </source>
</evidence>
<gene>
    <name evidence="6" type="ORF">GCM10010984_24240</name>
    <name evidence="7" type="ORF">SAMN05443634_11225</name>
</gene>
<feature type="transmembrane region" description="Helical" evidence="4">
    <location>
        <begin position="79"/>
        <end position="96"/>
    </location>
</feature>
<organism evidence="7 8">
    <name type="scientific">Chishuiella changwenlii</name>
    <dbReference type="NCBI Taxonomy" id="1434701"/>
    <lineage>
        <taxon>Bacteria</taxon>
        <taxon>Pseudomonadati</taxon>
        <taxon>Bacteroidota</taxon>
        <taxon>Flavobacteriia</taxon>
        <taxon>Flavobacteriales</taxon>
        <taxon>Weeksellaceae</taxon>
        <taxon>Chishuiella</taxon>
    </lineage>
</organism>
<dbReference type="PANTHER" id="PTHR42910">
    <property type="entry name" value="TRANSPORTER SCO4007-RELATED"/>
    <property type="match status" value="1"/>
</dbReference>
<sequence>MEHELKPKLTPIVLWIMIIGSGLVVANNYYNQPLLSLISKDFHVNESEVSNIAMLTQVGYAFGLLFIIPLGDLLKRKKLIVIDFFFIILSLLGMYFSPSVEWLFPLSFLIGFTSVIPQIFIPMASELSEPKKKAETVGMVMSGLLIGILLSRVLSGFIGEYLGWRAVYLIAAFVMFILWILISIFLPEIQPNYKGSYKGLMNSIIDLVKTEKELRLASFRGAAGFASFSAFWTTLVFHLEEAPFFASSDVAGSFGLIGAVGALSAAFVGRINKYLSTSKIIFYSIIIMLISWGFFFKFGFTYWGLIVGVILIDLGLQSMHVSNQTIIFNLNAKASNRVNTVYMTSYFIGGSLGTYFAANAWTKYQWNGVVFVGIFFVVLSLLSHLIFSKK</sequence>
<feature type="transmembrane region" description="Helical" evidence="4">
    <location>
        <begin position="364"/>
        <end position="387"/>
    </location>
</feature>
<dbReference type="InterPro" id="IPR036259">
    <property type="entry name" value="MFS_trans_sf"/>
</dbReference>
<dbReference type="Proteomes" id="UP000184120">
    <property type="component" value="Unassembled WGS sequence"/>
</dbReference>
<keyword evidence="9" id="KW-1185">Reference proteome</keyword>
<feature type="transmembrane region" description="Helical" evidence="4">
    <location>
        <begin position="102"/>
        <end position="124"/>
    </location>
</feature>
<evidence type="ECO:0000313" key="8">
    <source>
        <dbReference type="Proteomes" id="UP000184120"/>
    </source>
</evidence>
<reference evidence="6" key="5">
    <citation type="submission" date="2024-05" db="EMBL/GenBank/DDBJ databases">
        <authorList>
            <person name="Sun Q."/>
            <person name="Zhou Y."/>
        </authorList>
    </citation>
    <scope>NUCLEOTIDE SEQUENCE</scope>
    <source>
        <strain evidence="6">CGMCC 1.12707</strain>
    </source>
</reference>
<feature type="transmembrane region" description="Helical" evidence="4">
    <location>
        <begin position="250"/>
        <end position="268"/>
    </location>
</feature>
<feature type="transmembrane region" description="Helical" evidence="4">
    <location>
        <begin position="166"/>
        <end position="186"/>
    </location>
</feature>
<dbReference type="Pfam" id="PF07690">
    <property type="entry name" value="MFS_1"/>
    <property type="match status" value="1"/>
</dbReference>
<dbReference type="CDD" id="cd17324">
    <property type="entry name" value="MFS_NepI_like"/>
    <property type="match status" value="1"/>
</dbReference>
<dbReference type="OrthoDB" id="9815356at2"/>
<dbReference type="Proteomes" id="UP000650994">
    <property type="component" value="Unassembled WGS sequence"/>
</dbReference>
<dbReference type="STRING" id="1434701.SAMN05443634_11225"/>
<name>A0A1M7BYR5_9FLAO</name>
<feature type="transmembrane region" description="Helical" evidence="4">
    <location>
        <begin position="280"/>
        <end position="296"/>
    </location>
</feature>
<evidence type="ECO:0000256" key="1">
    <source>
        <dbReference type="ARBA" id="ARBA00022692"/>
    </source>
</evidence>
<evidence type="ECO:0000313" key="9">
    <source>
        <dbReference type="Proteomes" id="UP000650994"/>
    </source>
</evidence>
<protein>
    <submittedName>
        <fullName evidence="6">MFS transporter</fullName>
    </submittedName>
    <submittedName>
        <fullName evidence="7">Predicted arabinose efflux permease, MFS family</fullName>
    </submittedName>
</protein>
<keyword evidence="1 4" id="KW-0812">Transmembrane</keyword>
<reference evidence="7" key="2">
    <citation type="submission" date="2016-11" db="EMBL/GenBank/DDBJ databases">
        <authorList>
            <person name="Jaros S."/>
            <person name="Januszkiewicz K."/>
            <person name="Wedrychowicz H."/>
        </authorList>
    </citation>
    <scope>NUCLEOTIDE SEQUENCE [LARGE SCALE GENOMIC DNA]</scope>
    <source>
        <strain evidence="7">DSM 27989</strain>
    </source>
</reference>
<dbReference type="SUPFAM" id="SSF103473">
    <property type="entry name" value="MFS general substrate transporter"/>
    <property type="match status" value="1"/>
</dbReference>
<evidence type="ECO:0000259" key="5">
    <source>
        <dbReference type="PROSITE" id="PS50850"/>
    </source>
</evidence>
<dbReference type="AlphaFoldDB" id="A0A1M7BYR5"/>
<evidence type="ECO:0000256" key="3">
    <source>
        <dbReference type="ARBA" id="ARBA00023136"/>
    </source>
</evidence>